<accession>A0A1H7D495</accession>
<dbReference type="RefSeq" id="WP_092265858.1">
    <property type="nucleotide sequence ID" value="NZ_FNZA01000040.1"/>
</dbReference>
<evidence type="ECO:0000313" key="1">
    <source>
        <dbReference type="EMBL" id="SEJ92995.1"/>
    </source>
</evidence>
<proteinExistence type="predicted"/>
<dbReference type="AlphaFoldDB" id="A0A1H7D495"/>
<dbReference type="EMBL" id="FNZA01000040">
    <property type="protein sequence ID" value="SEJ92995.1"/>
    <property type="molecule type" value="Genomic_DNA"/>
</dbReference>
<sequence length="103" mass="11956">MRRLILETQFLLSEVSAASWGRETPLAQIWREFRRRELALVFSEASLLEVQRVLDSPAVAPLKAHLRAALEHPFLYRWVGLPQPDRQCRALRQVAYDVAKRSC</sequence>
<name>A0A1H7D495_9DEIO</name>
<gene>
    <name evidence="1" type="ORF">SAMN04488058_1408</name>
</gene>
<reference evidence="2" key="1">
    <citation type="submission" date="2016-10" db="EMBL/GenBank/DDBJ databases">
        <authorList>
            <person name="Varghese N."/>
            <person name="Submissions S."/>
        </authorList>
    </citation>
    <scope>NUCLEOTIDE SEQUENCE [LARGE SCALE GENOMIC DNA]</scope>
    <source>
        <strain evidence="2">CGMCC 1.10218</strain>
    </source>
</reference>
<protein>
    <recommendedName>
        <fullName evidence="3">PIN domain-containing protein</fullName>
    </recommendedName>
</protein>
<dbReference type="OrthoDB" id="9802272at2"/>
<evidence type="ECO:0008006" key="3">
    <source>
        <dbReference type="Google" id="ProtNLM"/>
    </source>
</evidence>
<dbReference type="Proteomes" id="UP000199223">
    <property type="component" value="Unassembled WGS sequence"/>
</dbReference>
<organism evidence="1 2">
    <name type="scientific">Deinococcus reticulitermitis</name>
    <dbReference type="NCBI Taxonomy" id="856736"/>
    <lineage>
        <taxon>Bacteria</taxon>
        <taxon>Thermotogati</taxon>
        <taxon>Deinococcota</taxon>
        <taxon>Deinococci</taxon>
        <taxon>Deinococcales</taxon>
        <taxon>Deinococcaceae</taxon>
        <taxon>Deinococcus</taxon>
    </lineage>
</organism>
<evidence type="ECO:0000313" key="2">
    <source>
        <dbReference type="Proteomes" id="UP000199223"/>
    </source>
</evidence>
<keyword evidence="2" id="KW-1185">Reference proteome</keyword>
<dbReference type="STRING" id="856736.SAMN04488058_1408"/>